<gene>
    <name evidence="2" type="ORF">DPMN_039539</name>
    <name evidence="3" type="ORF">DPMN_039545</name>
</gene>
<dbReference type="EMBL" id="JAIWYP010000011">
    <property type="protein sequence ID" value="KAH3733114.1"/>
    <property type="molecule type" value="Genomic_DNA"/>
</dbReference>
<name>A0A9D4CW34_DREPO</name>
<dbReference type="Proteomes" id="UP000828390">
    <property type="component" value="Unassembled WGS sequence"/>
</dbReference>
<organism evidence="2 4">
    <name type="scientific">Dreissena polymorpha</name>
    <name type="common">Zebra mussel</name>
    <name type="synonym">Mytilus polymorpha</name>
    <dbReference type="NCBI Taxonomy" id="45954"/>
    <lineage>
        <taxon>Eukaryota</taxon>
        <taxon>Metazoa</taxon>
        <taxon>Spiralia</taxon>
        <taxon>Lophotrochozoa</taxon>
        <taxon>Mollusca</taxon>
        <taxon>Bivalvia</taxon>
        <taxon>Autobranchia</taxon>
        <taxon>Heteroconchia</taxon>
        <taxon>Euheterodonta</taxon>
        <taxon>Imparidentia</taxon>
        <taxon>Neoheterodontei</taxon>
        <taxon>Myida</taxon>
        <taxon>Dreissenoidea</taxon>
        <taxon>Dreissenidae</taxon>
        <taxon>Dreissena</taxon>
    </lineage>
</organism>
<dbReference type="EMBL" id="JAIWYP010000011">
    <property type="protein sequence ID" value="KAH3733120.1"/>
    <property type="molecule type" value="Genomic_DNA"/>
</dbReference>
<keyword evidence="4" id="KW-1185">Reference proteome</keyword>
<reference evidence="2" key="1">
    <citation type="journal article" date="2019" name="bioRxiv">
        <title>The Genome of the Zebra Mussel, Dreissena polymorpha: A Resource for Invasive Species Research.</title>
        <authorList>
            <person name="McCartney M.A."/>
            <person name="Auch B."/>
            <person name="Kono T."/>
            <person name="Mallez S."/>
            <person name="Zhang Y."/>
            <person name="Obille A."/>
            <person name="Becker A."/>
            <person name="Abrahante J.E."/>
            <person name="Garbe J."/>
            <person name="Badalamenti J.P."/>
            <person name="Herman A."/>
            <person name="Mangelson H."/>
            <person name="Liachko I."/>
            <person name="Sullivan S."/>
            <person name="Sone E.D."/>
            <person name="Koren S."/>
            <person name="Silverstein K.A.T."/>
            <person name="Beckman K.B."/>
            <person name="Gohl D.M."/>
        </authorList>
    </citation>
    <scope>NUCLEOTIDE SEQUENCE</scope>
    <source>
        <strain evidence="2">Duluth1</strain>
        <tissue evidence="2">Whole animal</tissue>
    </source>
</reference>
<accession>A0A9D4CW34</accession>
<reference evidence="2" key="2">
    <citation type="submission" date="2020-11" db="EMBL/GenBank/DDBJ databases">
        <authorList>
            <person name="McCartney M.A."/>
            <person name="Auch B."/>
            <person name="Kono T."/>
            <person name="Mallez S."/>
            <person name="Becker A."/>
            <person name="Gohl D.M."/>
            <person name="Silverstein K.A.T."/>
            <person name="Koren S."/>
            <person name="Bechman K.B."/>
            <person name="Herman A."/>
            <person name="Abrahante J.E."/>
            <person name="Garbe J."/>
        </authorList>
    </citation>
    <scope>NUCLEOTIDE SEQUENCE</scope>
    <source>
        <strain evidence="2">Duluth1</strain>
        <tissue evidence="2">Whole animal</tissue>
    </source>
</reference>
<proteinExistence type="predicted"/>
<evidence type="ECO:0000313" key="2">
    <source>
        <dbReference type="EMBL" id="KAH3733114.1"/>
    </source>
</evidence>
<evidence type="ECO:0000313" key="3">
    <source>
        <dbReference type="EMBL" id="KAH3733120.1"/>
    </source>
</evidence>
<feature type="region of interest" description="Disordered" evidence="1">
    <location>
        <begin position="1"/>
        <end position="21"/>
    </location>
</feature>
<protein>
    <submittedName>
        <fullName evidence="2">Uncharacterized protein</fullName>
    </submittedName>
</protein>
<comment type="caution">
    <text evidence="2">The sequence shown here is derived from an EMBL/GenBank/DDBJ whole genome shotgun (WGS) entry which is preliminary data.</text>
</comment>
<dbReference type="AlphaFoldDB" id="A0A9D4CW34"/>
<evidence type="ECO:0000313" key="4">
    <source>
        <dbReference type="Proteomes" id="UP000828390"/>
    </source>
</evidence>
<evidence type="ECO:0000256" key="1">
    <source>
        <dbReference type="SAM" id="MobiDB-lite"/>
    </source>
</evidence>
<sequence>MARGDRAGRSVRGPGNRNLQSARACAGARLSGCSLSRLQLHNAARIHAERGGRIT</sequence>